<organism evidence="2 3">
    <name type="scientific">Brotaphodocola catenula</name>
    <dbReference type="NCBI Taxonomy" id="2885361"/>
    <lineage>
        <taxon>Bacteria</taxon>
        <taxon>Bacillati</taxon>
        <taxon>Bacillota</taxon>
        <taxon>Clostridia</taxon>
        <taxon>Lachnospirales</taxon>
        <taxon>Lachnospiraceae</taxon>
        <taxon>Brotaphodocola</taxon>
    </lineage>
</organism>
<evidence type="ECO:0000313" key="2">
    <source>
        <dbReference type="EMBL" id="MCC2164624.1"/>
    </source>
</evidence>
<gene>
    <name evidence="2" type="ORF">LKD32_06975</name>
</gene>
<dbReference type="AlphaFoldDB" id="A0AAE3AMW1"/>
<feature type="chain" id="PRO_5041958351" description="Lipoprotein" evidence="1">
    <location>
        <begin position="20"/>
        <end position="172"/>
    </location>
</feature>
<sequence length="172" mass="19156">MKKRTLTSLLLATACVLLLGGCTKSNIVRQDEAASDGAPDFNMYMNIEIDEDQLHDDVNDVILEEDDYPMASQVDFALHLDQEYIDVEVVVKDGTSGADAAEYASDALKCINDQVAVQDFSYGESGDDTFGGLYQDNEVNLKIYQESEYPDGKPMYETTIPKDTYMTFDVED</sequence>
<evidence type="ECO:0008006" key="4">
    <source>
        <dbReference type="Google" id="ProtNLM"/>
    </source>
</evidence>
<dbReference type="RefSeq" id="WP_177978057.1">
    <property type="nucleotide sequence ID" value="NZ_JAJEPU010000016.1"/>
</dbReference>
<feature type="signal peptide" evidence="1">
    <location>
        <begin position="1"/>
        <end position="19"/>
    </location>
</feature>
<keyword evidence="3" id="KW-1185">Reference proteome</keyword>
<keyword evidence="1" id="KW-0732">Signal</keyword>
<name>A0AAE3AMW1_9FIRM</name>
<accession>A0AAE3AMW1</accession>
<proteinExistence type="predicted"/>
<dbReference type="PROSITE" id="PS51257">
    <property type="entry name" value="PROKAR_LIPOPROTEIN"/>
    <property type="match status" value="1"/>
</dbReference>
<evidence type="ECO:0000256" key="1">
    <source>
        <dbReference type="SAM" id="SignalP"/>
    </source>
</evidence>
<comment type="caution">
    <text evidence="2">The sequence shown here is derived from an EMBL/GenBank/DDBJ whole genome shotgun (WGS) entry which is preliminary data.</text>
</comment>
<dbReference type="EMBL" id="JAJEPU010000016">
    <property type="protein sequence ID" value="MCC2164624.1"/>
    <property type="molecule type" value="Genomic_DNA"/>
</dbReference>
<evidence type="ECO:0000313" key="3">
    <source>
        <dbReference type="Proteomes" id="UP001198962"/>
    </source>
</evidence>
<reference evidence="2" key="1">
    <citation type="submission" date="2021-10" db="EMBL/GenBank/DDBJ databases">
        <title>Anaerobic single-cell dispensing facilitates the cultivation of human gut bacteria.</title>
        <authorList>
            <person name="Afrizal A."/>
        </authorList>
    </citation>
    <scope>NUCLEOTIDE SEQUENCE</scope>
    <source>
        <strain evidence="2">CLA-AA-H274</strain>
    </source>
</reference>
<protein>
    <recommendedName>
        <fullName evidence="4">Lipoprotein</fullName>
    </recommendedName>
</protein>
<dbReference type="Proteomes" id="UP001198962">
    <property type="component" value="Unassembled WGS sequence"/>
</dbReference>